<name>A0ABZ2SQW8_9ENTE</name>
<reference evidence="1 2" key="2">
    <citation type="submission" date="2024-03" db="EMBL/GenBank/DDBJ databases">
        <title>The Genome Sequence of Enterococcus sp. DIV2402.</title>
        <authorList>
            <consortium name="The Broad Institute Genomics Platform"/>
            <consortium name="The Broad Institute Microbial Omics Core"/>
            <consortium name="The Broad Institute Genomic Center for Infectious Diseases"/>
            <person name="Earl A."/>
            <person name="Manson A."/>
            <person name="Gilmore M."/>
            <person name="Schwartman J."/>
            <person name="Shea T."/>
            <person name="Abouelleil A."/>
            <person name="Cao P."/>
            <person name="Chapman S."/>
            <person name="Cusick C."/>
            <person name="Young S."/>
            <person name="Neafsey D."/>
            <person name="Nusbaum C."/>
            <person name="Birren B."/>
        </authorList>
    </citation>
    <scope>NUCLEOTIDE SEQUENCE [LARGE SCALE GENOMIC DNA]</scope>
    <source>
        <strain evidence="1 2">DIV2402</strain>
    </source>
</reference>
<accession>A0ABZ2SQW8</accession>
<dbReference type="Proteomes" id="UP000664701">
    <property type="component" value="Chromosome"/>
</dbReference>
<evidence type="ECO:0000313" key="2">
    <source>
        <dbReference type="Proteomes" id="UP000664701"/>
    </source>
</evidence>
<proteinExistence type="predicted"/>
<reference evidence="1 2" key="1">
    <citation type="submission" date="2021-03" db="EMBL/GenBank/DDBJ databases">
        <authorList>
            <person name="Gilmore M.S."/>
            <person name="Schwartzman J."/>
            <person name="Van Tyne D."/>
            <person name="Martin M."/>
            <person name="Earl A.M."/>
            <person name="Manson A.L."/>
            <person name="Straub T."/>
            <person name="Salamzade R."/>
            <person name="Saavedra J."/>
            <person name="Lebreton F."/>
            <person name="Prichula J."/>
            <person name="Schaufler K."/>
            <person name="Gaca A."/>
            <person name="Sgardioli B."/>
            <person name="Wagenaar J."/>
            <person name="Strong T."/>
        </authorList>
    </citation>
    <scope>NUCLEOTIDE SEQUENCE [LARGE SCALE GENOMIC DNA]</scope>
    <source>
        <strain evidence="1 2">DIV2402</strain>
    </source>
</reference>
<organism evidence="1 2">
    <name type="scientific">Candidatus Enterococcus lowellii</name>
    <dbReference type="NCBI Taxonomy" id="2230877"/>
    <lineage>
        <taxon>Bacteria</taxon>
        <taxon>Bacillati</taxon>
        <taxon>Bacillota</taxon>
        <taxon>Bacilli</taxon>
        <taxon>Lactobacillales</taxon>
        <taxon>Enterococcaceae</taxon>
        <taxon>Enterococcus</taxon>
    </lineage>
</organism>
<dbReference type="EMBL" id="CP147251">
    <property type="protein sequence ID" value="WYJ78167.1"/>
    <property type="molecule type" value="Genomic_DNA"/>
</dbReference>
<protein>
    <recommendedName>
        <fullName evidence="3">DNA-binding protein</fullName>
    </recommendedName>
</protein>
<evidence type="ECO:0008006" key="3">
    <source>
        <dbReference type="Google" id="ProtNLM"/>
    </source>
</evidence>
<keyword evidence="2" id="KW-1185">Reference proteome</keyword>
<dbReference type="RefSeq" id="WP_207941669.1">
    <property type="nucleotide sequence ID" value="NZ_CP147251.1"/>
</dbReference>
<sequence length="64" mass="7242">MTYDEFLQKLSNPARNALLHEKIDSFDKLASLTEKQVLAIHGVGPKSLPTMKDALNQNNRTFNQ</sequence>
<evidence type="ECO:0000313" key="1">
    <source>
        <dbReference type="EMBL" id="WYJ78167.1"/>
    </source>
</evidence>
<gene>
    <name evidence="1" type="ORF">DOK78_002824</name>
</gene>
<dbReference type="SUPFAM" id="SSF47789">
    <property type="entry name" value="C-terminal domain of RNA polymerase alpha subunit"/>
    <property type="match status" value="1"/>
</dbReference>
<dbReference type="Gene3D" id="1.10.150.20">
    <property type="entry name" value="5' to 3' exonuclease, C-terminal subdomain"/>
    <property type="match status" value="1"/>
</dbReference>